<keyword evidence="1" id="KW-0812">Transmembrane</keyword>
<keyword evidence="3" id="KW-1185">Reference proteome</keyword>
<dbReference type="PANTHER" id="PTHR12526">
    <property type="entry name" value="GLYCOSYLTRANSFERASE"/>
    <property type="match status" value="1"/>
</dbReference>
<evidence type="ECO:0000256" key="1">
    <source>
        <dbReference type="SAM" id="Phobius"/>
    </source>
</evidence>
<dbReference type="Gene3D" id="3.40.50.2000">
    <property type="entry name" value="Glycogen Phosphorylase B"/>
    <property type="match status" value="2"/>
</dbReference>
<feature type="transmembrane region" description="Helical" evidence="1">
    <location>
        <begin position="100"/>
        <end position="119"/>
    </location>
</feature>
<dbReference type="Proteomes" id="UP001321498">
    <property type="component" value="Chromosome"/>
</dbReference>
<dbReference type="PANTHER" id="PTHR12526:SF630">
    <property type="entry name" value="GLYCOSYLTRANSFERASE"/>
    <property type="match status" value="1"/>
</dbReference>
<keyword evidence="1" id="KW-0472">Membrane</keyword>
<dbReference type="RefSeq" id="WP_286279163.1">
    <property type="nucleotide sequence ID" value="NZ_AP027731.1"/>
</dbReference>
<name>A0ABM8GCH4_9MICO</name>
<organism evidence="2 3">
    <name type="scientific">Naasia aerilata</name>
    <dbReference type="NCBI Taxonomy" id="1162966"/>
    <lineage>
        <taxon>Bacteria</taxon>
        <taxon>Bacillati</taxon>
        <taxon>Actinomycetota</taxon>
        <taxon>Actinomycetes</taxon>
        <taxon>Micrococcales</taxon>
        <taxon>Microbacteriaceae</taxon>
        <taxon>Naasia</taxon>
    </lineage>
</organism>
<evidence type="ECO:0000313" key="2">
    <source>
        <dbReference type="EMBL" id="BDZ45931.1"/>
    </source>
</evidence>
<evidence type="ECO:0000313" key="3">
    <source>
        <dbReference type="Proteomes" id="UP001321498"/>
    </source>
</evidence>
<protein>
    <submittedName>
        <fullName evidence="2">Glycosyl transferase</fullName>
    </submittedName>
</protein>
<dbReference type="EMBL" id="AP027731">
    <property type="protein sequence ID" value="BDZ45931.1"/>
    <property type="molecule type" value="Genomic_DNA"/>
</dbReference>
<dbReference type="CDD" id="cd03801">
    <property type="entry name" value="GT4_PimA-like"/>
    <property type="match status" value="1"/>
</dbReference>
<reference evidence="3" key="1">
    <citation type="journal article" date="2019" name="Int. J. Syst. Evol. Microbiol.">
        <title>The Global Catalogue of Microorganisms (GCM) 10K type strain sequencing project: providing services to taxonomists for standard genome sequencing and annotation.</title>
        <authorList>
            <consortium name="The Broad Institute Genomics Platform"/>
            <consortium name="The Broad Institute Genome Sequencing Center for Infectious Disease"/>
            <person name="Wu L."/>
            <person name="Ma J."/>
        </authorList>
    </citation>
    <scope>NUCLEOTIDE SEQUENCE [LARGE SCALE GENOMIC DNA]</scope>
    <source>
        <strain evidence="3">NBRC 108725</strain>
    </source>
</reference>
<proteinExistence type="predicted"/>
<keyword evidence="2" id="KW-0808">Transferase</keyword>
<accession>A0ABM8GCH4</accession>
<dbReference type="GO" id="GO:0016740">
    <property type="term" value="F:transferase activity"/>
    <property type="evidence" value="ECO:0007669"/>
    <property type="project" value="UniProtKB-KW"/>
</dbReference>
<dbReference type="SUPFAM" id="SSF53756">
    <property type="entry name" value="UDP-Glycosyltransferase/glycogen phosphorylase"/>
    <property type="match status" value="1"/>
</dbReference>
<gene>
    <name evidence="2" type="ORF">GCM10025866_18400</name>
</gene>
<sequence>MPERRVLVLHSSIELYGSDRMLLAVLATLPEDCHVEVWLPDDVPFVAEGLPAALTALGVEWSVQPVPVLRRRYLTPRGLLSLVPRLVRLRSALRQARPDVLYIATSAMLLAAPVAWLAGIRAMLLHVQEIWTGVEGRILAALAGPVRQAVCISRPVQEALPASLRRRSRVIENAVPDSSSPWVDRSTATGPLEFLVASRWNAWKGYETLLRAWSSGATPGRLTVLGGIPPLGESVDVRELIRDLELGDSVRVVGEVDSVHPYLDAADVMIVPSDRPEPFGLVAIEAFCRARPVIASDGGGLADIVDSSTGWRFPLRDAAALRTVLESVDRAAVTEKGRRAREVYEERYSPQRFAAEFGGVWTELLGAEAPAVRPADRAR</sequence>
<dbReference type="Pfam" id="PF13692">
    <property type="entry name" value="Glyco_trans_1_4"/>
    <property type="match status" value="1"/>
</dbReference>
<keyword evidence="1" id="KW-1133">Transmembrane helix</keyword>